<feature type="region of interest" description="Disordered" evidence="1">
    <location>
        <begin position="92"/>
        <end position="116"/>
    </location>
</feature>
<proteinExistence type="predicted"/>
<dbReference type="EMBL" id="QAPF01000215">
    <property type="protein sequence ID" value="TEA13099.1"/>
    <property type="molecule type" value="Genomic_DNA"/>
</dbReference>
<evidence type="ECO:0000313" key="2">
    <source>
        <dbReference type="EMBL" id="TEA13099.1"/>
    </source>
</evidence>
<feature type="compositionally biased region" description="Basic and acidic residues" evidence="1">
    <location>
        <begin position="96"/>
        <end position="112"/>
    </location>
</feature>
<sequence length="356" mass="39274">MDKSTSPASFRADDDDHYSPTDTPAKHVGLPSLRDCRALTLPPNGATLPRQLFRATPLDQLLQPTTEVVSDEDTKSDVHIISVEEDEVCVGGSHAENPHQRPLDVDGDQETHPKRRKTSDLIRFMSQSTSSIAFARFDKLLDDPSRSRSSGCNVLRSIEGHDTCVNPSSLPLDDAYPCRPFQGVEFDFPEDSCVSTSQTSAQDAPLDGDTKKQLEALATISARIDAASRDIRDSQAQLGDAHDRLKDIDSEIEKLAETFRLSWEAIRLRHADAQDGKGSADPTSFSQGVVSFAFIEAQLKELTHKKGLIETEINQREAKRERIDSAVRKYLDAQEGLGLGLLEDAAEEYVPRTTDT</sequence>
<keyword evidence="3" id="KW-1185">Reference proteome</keyword>
<reference evidence="2 3" key="1">
    <citation type="submission" date="2018-11" db="EMBL/GenBank/DDBJ databases">
        <title>Genome sequence and assembly of Colletotrichum sidae.</title>
        <authorList>
            <person name="Gan P."/>
            <person name="Shirasu K."/>
        </authorList>
    </citation>
    <scope>NUCLEOTIDE SEQUENCE [LARGE SCALE GENOMIC DNA]</scope>
    <source>
        <strain evidence="2 3">CBS 518.97</strain>
    </source>
</reference>
<dbReference type="Proteomes" id="UP000295604">
    <property type="component" value="Unassembled WGS sequence"/>
</dbReference>
<comment type="caution">
    <text evidence="2">The sequence shown here is derived from an EMBL/GenBank/DDBJ whole genome shotgun (WGS) entry which is preliminary data.</text>
</comment>
<accession>A0A4R8T6Z5</accession>
<gene>
    <name evidence="2" type="ORF">C8034_v005240</name>
</gene>
<dbReference type="AlphaFoldDB" id="A0A4R8T6Z5"/>
<name>A0A4R8T6Z5_9PEZI</name>
<protein>
    <submittedName>
        <fullName evidence="2">Uncharacterized protein</fullName>
    </submittedName>
</protein>
<evidence type="ECO:0000256" key="1">
    <source>
        <dbReference type="SAM" id="MobiDB-lite"/>
    </source>
</evidence>
<feature type="region of interest" description="Disordered" evidence="1">
    <location>
        <begin position="1"/>
        <end position="50"/>
    </location>
</feature>
<organism evidence="2 3">
    <name type="scientific">Colletotrichum sidae</name>
    <dbReference type="NCBI Taxonomy" id="1347389"/>
    <lineage>
        <taxon>Eukaryota</taxon>
        <taxon>Fungi</taxon>
        <taxon>Dikarya</taxon>
        <taxon>Ascomycota</taxon>
        <taxon>Pezizomycotina</taxon>
        <taxon>Sordariomycetes</taxon>
        <taxon>Hypocreomycetidae</taxon>
        <taxon>Glomerellales</taxon>
        <taxon>Glomerellaceae</taxon>
        <taxon>Colletotrichum</taxon>
        <taxon>Colletotrichum orbiculare species complex</taxon>
    </lineage>
</organism>
<evidence type="ECO:0000313" key="3">
    <source>
        <dbReference type="Proteomes" id="UP000295604"/>
    </source>
</evidence>